<feature type="compositionally biased region" description="Basic and acidic residues" evidence="1">
    <location>
        <begin position="133"/>
        <end position="148"/>
    </location>
</feature>
<comment type="caution">
    <text evidence="3">The sequence shown here is derived from an EMBL/GenBank/DDBJ whole genome shotgun (WGS) entry which is preliminary data.</text>
</comment>
<dbReference type="SMART" id="SM00240">
    <property type="entry name" value="FHA"/>
    <property type="match status" value="1"/>
</dbReference>
<organism evidence="3 4">
    <name type="scientific">Acidomonas methanolica NBRC 104435</name>
    <dbReference type="NCBI Taxonomy" id="1231351"/>
    <lineage>
        <taxon>Bacteria</taxon>
        <taxon>Pseudomonadati</taxon>
        <taxon>Pseudomonadota</taxon>
        <taxon>Alphaproteobacteria</taxon>
        <taxon>Acetobacterales</taxon>
        <taxon>Acetobacteraceae</taxon>
        <taxon>Acidomonas</taxon>
    </lineage>
</organism>
<feature type="region of interest" description="Disordered" evidence="1">
    <location>
        <begin position="505"/>
        <end position="531"/>
    </location>
</feature>
<dbReference type="InterPro" id="IPR017735">
    <property type="entry name" value="T6SS_FHA"/>
</dbReference>
<sequence>MADLSLVPRRVPSGVALTAFRVQAGTVSLGRGAHCDWILPDPQRLLSKRHCEIALHNGRWMITDLSSNGTTVCGKMLPPGVPQELHDGDSIGCGSYQVDVVLGAVGTDEPTQTFPAAGFAGDTPVSADAPPPPHDDEHSTLREPRDTPDGAAPVFTLGDQQRYGRGSVETLSIIHPFSLSLGESESGFDLPGGTASGEVSSLSGRASGQASGLHDAFQPPRPASHLLPEDWDIPAPGLPEGGGTDKAGYAPFETKNETLAGTESVSTPRRSESVMPGVEGVPPGERRGVAHAVRTPVPDASGPTPSSGDRSRDVGLRAEIAAAFLHGAGLAGLSGDVPDDFFEELGRTFRAFVVGLRRAMIARAKIKGEFRIEQTMIQPFGNNPLKFAVDDDDALSALLGVGRRTGVSGADAVTDALDDIRVHEMAVTRAIEPALRDFLAANGPNAVLEQLAFPADQPLSLLRRARAWSSYVRLHEELSVTATETLDGAFGRAFGRAYEAAREEIEEIEAGESSAPHASRAGKHRTPKEER</sequence>
<gene>
    <name evidence="3" type="ORF">Amme_102_007</name>
</gene>
<dbReference type="InterPro" id="IPR008984">
    <property type="entry name" value="SMAD_FHA_dom_sf"/>
</dbReference>
<proteinExistence type="predicted"/>
<protein>
    <recommendedName>
        <fullName evidence="2">FHA domain-containing protein</fullName>
    </recommendedName>
</protein>
<feature type="compositionally biased region" description="Basic residues" evidence="1">
    <location>
        <begin position="520"/>
        <end position="531"/>
    </location>
</feature>
<feature type="compositionally biased region" description="Polar residues" evidence="1">
    <location>
        <begin position="257"/>
        <end position="268"/>
    </location>
</feature>
<feature type="region of interest" description="Disordered" evidence="1">
    <location>
        <begin position="188"/>
        <end position="286"/>
    </location>
</feature>
<dbReference type="AlphaFoldDB" id="A0A023D7C5"/>
<evidence type="ECO:0000313" key="4">
    <source>
        <dbReference type="Proteomes" id="UP000019760"/>
    </source>
</evidence>
<dbReference type="EMBL" id="BAND01000101">
    <property type="protein sequence ID" value="GAJ30072.1"/>
    <property type="molecule type" value="Genomic_DNA"/>
</dbReference>
<dbReference type="InterPro" id="IPR000253">
    <property type="entry name" value="FHA_dom"/>
</dbReference>
<feature type="region of interest" description="Disordered" evidence="1">
    <location>
        <begin position="112"/>
        <end position="161"/>
    </location>
</feature>
<evidence type="ECO:0000313" key="3">
    <source>
        <dbReference type="EMBL" id="GAJ30072.1"/>
    </source>
</evidence>
<dbReference type="InterPro" id="IPR046883">
    <property type="entry name" value="T6SS_FHA_C"/>
</dbReference>
<dbReference type="PROSITE" id="PS50006">
    <property type="entry name" value="FHA_DOMAIN"/>
    <property type="match status" value="1"/>
</dbReference>
<evidence type="ECO:0000256" key="1">
    <source>
        <dbReference type="SAM" id="MobiDB-lite"/>
    </source>
</evidence>
<dbReference type="SUPFAM" id="SSF49879">
    <property type="entry name" value="SMAD/FHA domain"/>
    <property type="match status" value="1"/>
</dbReference>
<dbReference type="NCBIfam" id="TIGR03354">
    <property type="entry name" value="VI_FHA"/>
    <property type="match status" value="1"/>
</dbReference>
<dbReference type="Pfam" id="PF20232">
    <property type="entry name" value="T6SS_FHA_C"/>
    <property type="match status" value="1"/>
</dbReference>
<feature type="domain" description="FHA" evidence="2">
    <location>
        <begin position="27"/>
        <end position="77"/>
    </location>
</feature>
<dbReference type="RefSeq" id="WP_042060643.1">
    <property type="nucleotide sequence ID" value="NZ_BAND01000101.1"/>
</dbReference>
<keyword evidence="4" id="KW-1185">Reference proteome</keyword>
<name>A0A023D7C5_ACIMT</name>
<dbReference type="Gene3D" id="2.60.200.20">
    <property type="match status" value="1"/>
</dbReference>
<reference evidence="3 4" key="2">
    <citation type="journal article" date="2014" name="FEMS Microbiol. Lett.">
        <title>Draft genomic DNA sequence of the facultatively methylotrophic bacterium Acidomonas methanolica type strain MB58.</title>
        <authorList>
            <person name="Higashiura N."/>
            <person name="Hadano H."/>
            <person name="Hirakawa H."/>
            <person name="Matsutani M."/>
            <person name="Takabe S."/>
            <person name="Matsushita K."/>
            <person name="Azuma Y."/>
        </authorList>
    </citation>
    <scope>NUCLEOTIDE SEQUENCE [LARGE SCALE GENOMIC DNA]</scope>
    <source>
        <strain evidence="3 4">MB58</strain>
    </source>
</reference>
<dbReference type="CDD" id="cd00060">
    <property type="entry name" value="FHA"/>
    <property type="match status" value="1"/>
</dbReference>
<evidence type="ECO:0000259" key="2">
    <source>
        <dbReference type="PROSITE" id="PS50006"/>
    </source>
</evidence>
<feature type="compositionally biased region" description="Polar residues" evidence="1">
    <location>
        <begin position="197"/>
        <end position="210"/>
    </location>
</feature>
<accession>A0A023D7C5</accession>
<dbReference type="Proteomes" id="UP000019760">
    <property type="component" value="Unassembled WGS sequence"/>
</dbReference>
<dbReference type="Pfam" id="PF00498">
    <property type="entry name" value="FHA"/>
    <property type="match status" value="1"/>
</dbReference>
<reference evidence="4" key="1">
    <citation type="journal article" date="2014" name="FEMS Microbiol. Lett.">
        <title>Draft Genomic DNA Sequence of the Facultatively Methylotrophic Bacterium Acidomonas methanolica type strain MB58.</title>
        <authorList>
            <person name="Higashiura N."/>
            <person name="Hadano H."/>
            <person name="Hirakawa H."/>
            <person name="Matsutani M."/>
            <person name="Takabe S."/>
            <person name="Matsushita K."/>
            <person name="Azuma Y."/>
        </authorList>
    </citation>
    <scope>NUCLEOTIDE SEQUENCE [LARGE SCALE GENOMIC DNA]</scope>
    <source>
        <strain evidence="4">MB58</strain>
    </source>
</reference>